<keyword evidence="5 8" id="KW-0812">Transmembrane</keyword>
<reference evidence="9 10" key="1">
    <citation type="submission" date="2011-11" db="EMBL/GenBank/DDBJ databases">
        <title>The Genome Sequence of Dialister succinatiphilus YIT 11850.</title>
        <authorList>
            <consortium name="The Broad Institute Genome Sequencing Platform"/>
            <person name="Earl A."/>
            <person name="Ward D."/>
            <person name="Feldgarden M."/>
            <person name="Gevers D."/>
            <person name="Morotomi M."/>
            <person name="Young S.K."/>
            <person name="Zeng Q."/>
            <person name="Gargeya S."/>
            <person name="Fitzgerald M."/>
            <person name="Haas B."/>
            <person name="Abouelleil A."/>
            <person name="Alvarado L."/>
            <person name="Arachchi H.M."/>
            <person name="Berlin A."/>
            <person name="Brown A."/>
            <person name="Chapman S.B."/>
            <person name="Dunbar C."/>
            <person name="Gearin G."/>
            <person name="Goldberg J."/>
            <person name="Griggs A."/>
            <person name="Gujja S."/>
            <person name="Heiman D."/>
            <person name="Howarth C."/>
            <person name="Lui A."/>
            <person name="MacDonald P.J.P."/>
            <person name="Montmayeur A."/>
            <person name="Murphy C."/>
            <person name="Neiman D."/>
            <person name="Pearson M."/>
            <person name="Priest M."/>
            <person name="Roberts A."/>
            <person name="Saif S."/>
            <person name="Shea T."/>
            <person name="Sisk P."/>
            <person name="Stolte C."/>
            <person name="Sykes S."/>
            <person name="Wortman J."/>
            <person name="Nusbaum C."/>
            <person name="Birren B."/>
        </authorList>
    </citation>
    <scope>NUCLEOTIDE SEQUENCE [LARGE SCALE GENOMIC DNA]</scope>
    <source>
        <strain evidence="9 10">YIT 11850</strain>
    </source>
</reference>
<feature type="transmembrane region" description="Helical" evidence="8">
    <location>
        <begin position="450"/>
        <end position="473"/>
    </location>
</feature>
<dbReference type="PROSITE" id="PS00873">
    <property type="entry name" value="NA_ALANINE_SYMP"/>
    <property type="match status" value="1"/>
</dbReference>
<dbReference type="GO" id="GO:0005283">
    <property type="term" value="F:amino acid:sodium symporter activity"/>
    <property type="evidence" value="ECO:0007669"/>
    <property type="project" value="InterPro"/>
</dbReference>
<dbReference type="HOGENOM" id="CLU_024867_0_2_9"/>
<dbReference type="EMBL" id="ADLT01000045">
    <property type="protein sequence ID" value="EHO62785.1"/>
    <property type="molecule type" value="Genomic_DNA"/>
</dbReference>
<keyword evidence="8" id="KW-0769">Symport</keyword>
<keyword evidence="7 8" id="KW-0472">Membrane</keyword>
<protein>
    <submittedName>
        <fullName evidence="9">Amino acid carrier protein</fullName>
    </submittedName>
</protein>
<dbReference type="InterPro" id="IPR001463">
    <property type="entry name" value="Na/Ala_symport"/>
</dbReference>
<dbReference type="RefSeq" id="WP_008859871.1">
    <property type="nucleotide sequence ID" value="NZ_JH591188.1"/>
</dbReference>
<comment type="subcellular location">
    <subcellularLocation>
        <location evidence="1 8">Cell membrane</location>
        <topology evidence="1 8">Multi-pass membrane protein</topology>
    </subcellularLocation>
</comment>
<feature type="transmembrane region" description="Helical" evidence="8">
    <location>
        <begin position="421"/>
        <end position="444"/>
    </location>
</feature>
<evidence type="ECO:0000256" key="3">
    <source>
        <dbReference type="ARBA" id="ARBA00022448"/>
    </source>
</evidence>
<keyword evidence="6 8" id="KW-1133">Transmembrane helix</keyword>
<evidence type="ECO:0000256" key="7">
    <source>
        <dbReference type="ARBA" id="ARBA00023136"/>
    </source>
</evidence>
<dbReference type="PANTHER" id="PTHR30330">
    <property type="entry name" value="AGSS FAMILY TRANSPORTER, SODIUM-ALANINE"/>
    <property type="match status" value="1"/>
</dbReference>
<keyword evidence="3 8" id="KW-0813">Transport</keyword>
<dbReference type="Pfam" id="PF01235">
    <property type="entry name" value="Na_Ala_symp"/>
    <property type="match status" value="1"/>
</dbReference>
<dbReference type="PANTHER" id="PTHR30330:SF1">
    <property type="entry name" value="AMINO-ACID CARRIER PROTEIN ALST"/>
    <property type="match status" value="1"/>
</dbReference>
<name>H1D189_9FIRM</name>
<dbReference type="Gene3D" id="1.20.1740.10">
    <property type="entry name" value="Amino acid/polyamine transporter I"/>
    <property type="match status" value="1"/>
</dbReference>
<feature type="transmembrane region" description="Helical" evidence="8">
    <location>
        <begin position="166"/>
        <end position="192"/>
    </location>
</feature>
<feature type="transmembrane region" description="Helical" evidence="8">
    <location>
        <begin position="242"/>
        <end position="261"/>
    </location>
</feature>
<evidence type="ECO:0000256" key="2">
    <source>
        <dbReference type="ARBA" id="ARBA00009261"/>
    </source>
</evidence>
<evidence type="ECO:0000256" key="6">
    <source>
        <dbReference type="ARBA" id="ARBA00022989"/>
    </source>
</evidence>
<evidence type="ECO:0000256" key="4">
    <source>
        <dbReference type="ARBA" id="ARBA00022475"/>
    </source>
</evidence>
<dbReference type="GO" id="GO:0005886">
    <property type="term" value="C:plasma membrane"/>
    <property type="evidence" value="ECO:0007669"/>
    <property type="project" value="UniProtKB-SubCell"/>
</dbReference>
<dbReference type="PATRIC" id="fig|742743.3.peg.1399"/>
<evidence type="ECO:0000256" key="8">
    <source>
        <dbReference type="RuleBase" id="RU363064"/>
    </source>
</evidence>
<keyword evidence="10" id="KW-1185">Reference proteome</keyword>
<organism evidence="9 10">
    <name type="scientific">Dialister succinatiphilus YIT 11850</name>
    <dbReference type="NCBI Taxonomy" id="742743"/>
    <lineage>
        <taxon>Bacteria</taxon>
        <taxon>Bacillati</taxon>
        <taxon>Bacillota</taxon>
        <taxon>Negativicutes</taxon>
        <taxon>Veillonellales</taxon>
        <taxon>Veillonellaceae</taxon>
        <taxon>Dialister</taxon>
    </lineage>
</organism>
<gene>
    <name evidence="9" type="ORF">HMPREF9453_01377</name>
</gene>
<evidence type="ECO:0000313" key="10">
    <source>
        <dbReference type="Proteomes" id="UP000003277"/>
    </source>
</evidence>
<dbReference type="AlphaFoldDB" id="H1D189"/>
<feature type="transmembrane region" description="Helical" evidence="8">
    <location>
        <begin position="212"/>
        <end position="230"/>
    </location>
</feature>
<evidence type="ECO:0000256" key="5">
    <source>
        <dbReference type="ARBA" id="ARBA00022692"/>
    </source>
</evidence>
<comment type="caution">
    <text evidence="9">The sequence shown here is derived from an EMBL/GenBank/DDBJ whole genome shotgun (WGS) entry which is preliminary data.</text>
</comment>
<dbReference type="OrthoDB" id="9804874at2"/>
<dbReference type="Proteomes" id="UP000003277">
    <property type="component" value="Unassembled WGS sequence"/>
</dbReference>
<dbReference type="eggNOG" id="COG1115">
    <property type="taxonomic scope" value="Bacteria"/>
</dbReference>
<feature type="transmembrane region" description="Helical" evidence="8">
    <location>
        <begin position="41"/>
        <end position="61"/>
    </location>
</feature>
<sequence length="509" mass="55269">MENLFAALNAVLSFVTPVSDFFWDFPKMFSFWKNIPLLGSFSLAIIVLVGSGIYFTIRLGFIQVRLFSVGVHTLASRRSIKAGISPLAAFLLSTAMRVGPGNMIGVTGAIAAGGPGALFWMWVSAFFGMATAFTEGTLAQIFKEKRGDTFVGGLPFYARKLCGNKVWVGTILSLVYIVYALMCLPAQGFNVVTSAGAIAGLAQHIQIPVQSTFYYVVSVLVILLMAFMAFGGIRRVSRWADVLVPVMAVIYAVTALLLILFNVDSVPYFFKAVFEGAFKPEAVFGGFLGTALLQGVKRGLMSNEAGQGTITMAAASAEARHPCEQGIISALGVFLDTHVICTMTGFIIVMAHEWALDPAAWKAAGTYGKFLFSVNGLAPEMLQVMVQIMVSICFCLFAYTCVIGFVSFSEISANRISSSKGFINFIRCLCVFVAAFGIACNIAGYDLSNLWAFSDLGNIIMVYCNVPMLYLGLKYVIRAARHYSDGHRDSFESEKVLGIRTAYWNGEEK</sequence>
<keyword evidence="4 8" id="KW-1003">Cell membrane</keyword>
<dbReference type="PRINTS" id="PR00175">
    <property type="entry name" value="NAALASMPORT"/>
</dbReference>
<evidence type="ECO:0000256" key="1">
    <source>
        <dbReference type="ARBA" id="ARBA00004651"/>
    </source>
</evidence>
<comment type="similarity">
    <text evidence="2 8">Belongs to the alanine or glycine:cation symporter (AGCS) (TC 2.A.25) family.</text>
</comment>
<proteinExistence type="inferred from homology"/>
<feature type="transmembrane region" description="Helical" evidence="8">
    <location>
        <begin position="384"/>
        <end position="409"/>
    </location>
</feature>
<evidence type="ECO:0000313" key="9">
    <source>
        <dbReference type="EMBL" id="EHO62785.1"/>
    </source>
</evidence>
<dbReference type="NCBIfam" id="TIGR00835">
    <property type="entry name" value="agcS"/>
    <property type="match status" value="1"/>
</dbReference>
<accession>H1D189</accession>
<comment type="caution">
    <text evidence="8">Lacks conserved residue(s) required for the propagation of feature annotation.</text>
</comment>